<feature type="region of interest" description="Disordered" evidence="1">
    <location>
        <begin position="1"/>
        <end position="29"/>
    </location>
</feature>
<dbReference type="EMBL" id="CP020474">
    <property type="protein sequence ID" value="ARE85013.1"/>
    <property type="molecule type" value="Genomic_DNA"/>
</dbReference>
<evidence type="ECO:0000256" key="1">
    <source>
        <dbReference type="SAM" id="MobiDB-lite"/>
    </source>
</evidence>
<organism evidence="2 3">
    <name type="scientific">Roseovarius mucosus</name>
    <dbReference type="NCBI Taxonomy" id="215743"/>
    <lineage>
        <taxon>Bacteria</taxon>
        <taxon>Pseudomonadati</taxon>
        <taxon>Pseudomonadota</taxon>
        <taxon>Alphaproteobacteria</taxon>
        <taxon>Rhodobacterales</taxon>
        <taxon>Roseobacteraceae</taxon>
        <taxon>Roseovarius</taxon>
    </lineage>
</organism>
<reference evidence="2 3" key="1">
    <citation type="submission" date="2017-03" db="EMBL/GenBank/DDBJ databases">
        <title>Genome Sequence of Roseovarius mucosus strain SMR3 Isolated from a culture of the Diatom Skeletonema marinoi.</title>
        <authorList>
            <person name="Topel M."/>
            <person name="Pinder M."/>
            <person name="Johansson O.N."/>
            <person name="Kourtchenko O."/>
            <person name="Godhe A."/>
            <person name="Clarke A.K."/>
        </authorList>
    </citation>
    <scope>NUCLEOTIDE SEQUENCE [LARGE SCALE GENOMIC DNA]</scope>
    <source>
        <strain evidence="2 3">SMR3</strain>
    </source>
</reference>
<gene>
    <name evidence="2" type="ORF">ROSMUCSMR3_03559</name>
</gene>
<feature type="compositionally biased region" description="Basic and acidic residues" evidence="1">
    <location>
        <begin position="14"/>
        <end position="24"/>
    </location>
</feature>
<proteinExistence type="predicted"/>
<sequence>MAYLLTEPQGSSRQDYEDALRDAEALPDDDPDKAEIVAARKKQLEIMFGPSPRRTPEERRALLRSFIDKPAS</sequence>
<dbReference type="OrthoDB" id="9909164at2"/>
<evidence type="ECO:0000313" key="2">
    <source>
        <dbReference type="EMBL" id="ARE85013.1"/>
    </source>
</evidence>
<protein>
    <submittedName>
        <fullName evidence="2">Uncharacterized protein</fullName>
    </submittedName>
</protein>
<name>A0A1V0RTB8_9RHOB</name>
<dbReference type="AlphaFoldDB" id="A0A1V0RTB8"/>
<dbReference type="Proteomes" id="UP000192273">
    <property type="component" value="Chromosome"/>
</dbReference>
<evidence type="ECO:0000313" key="3">
    <source>
        <dbReference type="Proteomes" id="UP000192273"/>
    </source>
</evidence>
<dbReference type="KEGG" id="rmm:ROSMUCSMR3_03559"/>
<accession>A0A1V0RTB8</accession>
<keyword evidence="3" id="KW-1185">Reference proteome</keyword>
<dbReference type="RefSeq" id="WP_081508184.1">
    <property type="nucleotide sequence ID" value="NZ_CP020474.1"/>
</dbReference>